<sequence length="125" mass="14738">MSESNGSGLGRLWKIMVQLVFYQLCTSFEVPASFLLVNEMHRYETATRFDCLYGSVAQAENAYKLVILSMIWFSLWQFRILVDPLLNFAMDGQLRKVFFSIFSCKQQNLQRKATIRSEMIIWERF</sequence>
<accession>A0A914XR15</accession>
<evidence type="ECO:0000313" key="3">
    <source>
        <dbReference type="WBParaSite" id="PSAMB.scaffold985size37628.g10110.t1"/>
    </source>
</evidence>
<keyword evidence="1" id="KW-0812">Transmembrane</keyword>
<evidence type="ECO:0000313" key="2">
    <source>
        <dbReference type="Proteomes" id="UP000887566"/>
    </source>
</evidence>
<proteinExistence type="predicted"/>
<keyword evidence="2" id="KW-1185">Reference proteome</keyword>
<dbReference type="AlphaFoldDB" id="A0A914XR15"/>
<dbReference type="WBParaSite" id="PSAMB.scaffold985size37628.g10110.t1">
    <property type="protein sequence ID" value="PSAMB.scaffold985size37628.g10110.t1"/>
    <property type="gene ID" value="PSAMB.scaffold985size37628.g10110"/>
</dbReference>
<reference evidence="3" key="1">
    <citation type="submission" date="2022-11" db="UniProtKB">
        <authorList>
            <consortium name="WormBaseParasite"/>
        </authorList>
    </citation>
    <scope>IDENTIFICATION</scope>
</reference>
<dbReference type="Proteomes" id="UP000887566">
    <property type="component" value="Unplaced"/>
</dbReference>
<keyword evidence="1" id="KW-1133">Transmembrane helix</keyword>
<name>A0A914XR15_9BILA</name>
<protein>
    <submittedName>
        <fullName evidence="3">Uncharacterized protein</fullName>
    </submittedName>
</protein>
<organism evidence="2 3">
    <name type="scientific">Plectus sambesii</name>
    <dbReference type="NCBI Taxonomy" id="2011161"/>
    <lineage>
        <taxon>Eukaryota</taxon>
        <taxon>Metazoa</taxon>
        <taxon>Ecdysozoa</taxon>
        <taxon>Nematoda</taxon>
        <taxon>Chromadorea</taxon>
        <taxon>Plectida</taxon>
        <taxon>Plectina</taxon>
        <taxon>Plectoidea</taxon>
        <taxon>Plectidae</taxon>
        <taxon>Plectus</taxon>
    </lineage>
</organism>
<keyword evidence="1" id="KW-0472">Membrane</keyword>
<feature type="transmembrane region" description="Helical" evidence="1">
    <location>
        <begin position="12"/>
        <end position="37"/>
    </location>
</feature>
<evidence type="ECO:0000256" key="1">
    <source>
        <dbReference type="SAM" id="Phobius"/>
    </source>
</evidence>